<keyword evidence="5" id="KW-0479">Metal-binding</keyword>
<dbReference type="Pfam" id="PF00925">
    <property type="entry name" value="GTP_cyclohydro2"/>
    <property type="match status" value="1"/>
</dbReference>
<dbReference type="EMBL" id="AY641455">
    <property type="protein sequence ID" value="AAV52807.1"/>
    <property type="molecule type" value="Genomic_DNA"/>
</dbReference>
<evidence type="ECO:0000256" key="5">
    <source>
        <dbReference type="ARBA" id="ARBA00022723"/>
    </source>
</evidence>
<proteinExistence type="predicted"/>
<dbReference type="CDD" id="cd00641">
    <property type="entry name" value="GTP_cyclohydro2"/>
    <property type="match status" value="1"/>
</dbReference>
<keyword evidence="8" id="KW-0862">Zinc</keyword>
<dbReference type="NCBIfam" id="NF001591">
    <property type="entry name" value="PRK00393.1"/>
    <property type="match status" value="1"/>
</dbReference>
<dbReference type="GO" id="GO:0005829">
    <property type="term" value="C:cytosol"/>
    <property type="evidence" value="ECO:0007669"/>
    <property type="project" value="TreeGrafter"/>
</dbReference>
<accession>Q4VSI9</accession>
<evidence type="ECO:0000256" key="4">
    <source>
        <dbReference type="ARBA" id="ARBA00022619"/>
    </source>
</evidence>
<evidence type="ECO:0000259" key="11">
    <source>
        <dbReference type="Pfam" id="PF00925"/>
    </source>
</evidence>
<dbReference type="PANTHER" id="PTHR21327:SF18">
    <property type="entry name" value="3,4-DIHYDROXY-2-BUTANONE 4-PHOSPHATE SYNTHASE"/>
    <property type="match status" value="1"/>
</dbReference>
<dbReference type="GO" id="GO:0003935">
    <property type="term" value="F:GTP cyclohydrolase II activity"/>
    <property type="evidence" value="ECO:0007669"/>
    <property type="project" value="UniProtKB-EC"/>
</dbReference>
<keyword evidence="4" id="KW-0686">Riboflavin biosynthesis</keyword>
<dbReference type="GO" id="GO:0009231">
    <property type="term" value="P:riboflavin biosynthetic process"/>
    <property type="evidence" value="ECO:0007669"/>
    <property type="project" value="UniProtKB-UniPathway"/>
</dbReference>
<evidence type="ECO:0000256" key="1">
    <source>
        <dbReference type="ARBA" id="ARBA00001947"/>
    </source>
</evidence>
<dbReference type="OMA" id="GSQHCEC"/>
<comment type="cofactor">
    <cofactor evidence="1">
        <name>Zn(2+)</name>
        <dbReference type="ChEBI" id="CHEBI:29105"/>
    </cofactor>
</comment>
<evidence type="ECO:0000256" key="2">
    <source>
        <dbReference type="ARBA" id="ARBA00004853"/>
    </source>
</evidence>
<evidence type="ECO:0000256" key="9">
    <source>
        <dbReference type="ARBA" id="ARBA00023134"/>
    </source>
</evidence>
<feature type="domain" description="GTP cyclohydrolase II" evidence="11">
    <location>
        <begin position="68"/>
        <end position="218"/>
    </location>
</feature>
<dbReference type="AlphaFoldDB" id="Q4VSI9"/>
<evidence type="ECO:0000256" key="7">
    <source>
        <dbReference type="ARBA" id="ARBA00022801"/>
    </source>
</evidence>
<comment type="pathway">
    <text evidence="2">Cofactor biosynthesis; riboflavin biosynthesis; 5-amino-6-(D-ribitylamino)uracil from GTP: step 1/4.</text>
</comment>
<name>Q4VSI9_BURGL</name>
<comment type="catalytic activity">
    <reaction evidence="10">
        <text>GTP + 4 H2O = 2,5-diamino-6-hydroxy-4-(5-phosphoribosylamino)-pyrimidine + formate + 2 phosphate + 3 H(+)</text>
        <dbReference type="Rhea" id="RHEA:23704"/>
        <dbReference type="ChEBI" id="CHEBI:15377"/>
        <dbReference type="ChEBI" id="CHEBI:15378"/>
        <dbReference type="ChEBI" id="CHEBI:15740"/>
        <dbReference type="ChEBI" id="CHEBI:37565"/>
        <dbReference type="ChEBI" id="CHEBI:43474"/>
        <dbReference type="ChEBI" id="CHEBI:58614"/>
        <dbReference type="EC" id="3.5.4.25"/>
    </reaction>
</comment>
<reference evidence="12" key="1">
    <citation type="submission" date="2004-05" db="EMBL/GenBank/DDBJ databases">
        <title>Quorum sensing and LysR-type transcriptional activator ToxR regulate toxoflavin production in Burkholderia glumae.</title>
        <authorList>
            <person name="Kim J."/>
            <person name="Kim J.-G."/>
            <person name="Kang Y."/>
            <person name="Jang J.Y."/>
            <person name="Jog G.J."/>
            <person name="Lim J.Y."/>
            <person name="Kim S."/>
            <person name="Suga H."/>
            <person name="Nagamatsu T."/>
            <person name="Hwang I."/>
        </authorList>
    </citation>
    <scope>NUCLEOTIDE SEQUENCE</scope>
    <source>
        <strain evidence="12">BGR1</strain>
    </source>
</reference>
<evidence type="ECO:0000256" key="10">
    <source>
        <dbReference type="ARBA" id="ARBA00049295"/>
    </source>
</evidence>
<evidence type="ECO:0000256" key="8">
    <source>
        <dbReference type="ARBA" id="ARBA00022833"/>
    </source>
</evidence>
<keyword evidence="7 12" id="KW-0378">Hydrolase</keyword>
<evidence type="ECO:0000313" key="12">
    <source>
        <dbReference type="EMBL" id="AAV52807.1"/>
    </source>
</evidence>
<dbReference type="InterPro" id="IPR000926">
    <property type="entry name" value="RibA"/>
</dbReference>
<dbReference type="GO" id="GO:0046872">
    <property type="term" value="F:metal ion binding"/>
    <property type="evidence" value="ECO:0007669"/>
    <property type="project" value="UniProtKB-KW"/>
</dbReference>
<dbReference type="SUPFAM" id="SSF142695">
    <property type="entry name" value="RibA-like"/>
    <property type="match status" value="1"/>
</dbReference>
<dbReference type="GO" id="GO:0005525">
    <property type="term" value="F:GTP binding"/>
    <property type="evidence" value="ECO:0007669"/>
    <property type="project" value="UniProtKB-KW"/>
</dbReference>
<dbReference type="InterPro" id="IPR032677">
    <property type="entry name" value="GTP_cyclohydro_II"/>
</dbReference>
<dbReference type="InterPro" id="IPR036144">
    <property type="entry name" value="RibA-like_sf"/>
</dbReference>
<evidence type="ECO:0000256" key="6">
    <source>
        <dbReference type="ARBA" id="ARBA00022741"/>
    </source>
</evidence>
<organism evidence="12">
    <name type="scientific">Burkholderia glumae</name>
    <name type="common">Pseudomonas glumae</name>
    <dbReference type="NCBI Taxonomy" id="337"/>
    <lineage>
        <taxon>Bacteria</taxon>
        <taxon>Pseudomonadati</taxon>
        <taxon>Pseudomonadota</taxon>
        <taxon>Betaproteobacteria</taxon>
        <taxon>Burkholderiales</taxon>
        <taxon>Burkholderiaceae</taxon>
        <taxon>Burkholderia</taxon>
    </lineage>
</organism>
<dbReference type="UniPathway" id="UPA00275"/>
<evidence type="ECO:0000256" key="3">
    <source>
        <dbReference type="ARBA" id="ARBA00012762"/>
    </source>
</evidence>
<keyword evidence="6" id="KW-0547">Nucleotide-binding</keyword>
<dbReference type="EC" id="3.5.4.25" evidence="3"/>
<dbReference type="Gene3D" id="3.40.50.10990">
    <property type="entry name" value="GTP cyclohydrolase II"/>
    <property type="match status" value="1"/>
</dbReference>
<keyword evidence="9" id="KW-0342">GTP-binding</keyword>
<protein>
    <recommendedName>
        <fullName evidence="3">GTP cyclohydrolase II</fullName>
        <ecNumber evidence="3">3.5.4.25</ecNumber>
    </recommendedName>
</protein>
<gene>
    <name evidence="12" type="primary">toxB</name>
</gene>
<dbReference type="PANTHER" id="PTHR21327">
    <property type="entry name" value="GTP CYCLOHYDROLASE II-RELATED"/>
    <property type="match status" value="1"/>
</dbReference>
<sequence>MPGAVRSAPFVQTLRKSPGHTSPLACLSMRAYLPNLRGRAMNQSDDHSGVSIRTRIKVPIRPRSSATAFETEMVTFNGLCDSAEHIALVFGKIGEAPLVRLHSECLTGDVFGSARCDCGEQLDESIALFGERGGILLYLRQEGRGIGLYNKLDAYRLQISQGLDTFAANRALNFPDDLRDFRVAAQMLKALGVGEVSLVTNNPDKTAQLTRHGIKVRQVKSTGVFANSVNFGYLHAKATQHRHAIKLNGEMQ</sequence>